<dbReference type="AlphaFoldDB" id="A0A517PYC0"/>
<name>A0A517PYC0_9PLAN</name>
<protein>
    <submittedName>
        <fullName evidence="1">Uncharacterized protein</fullName>
    </submittedName>
</protein>
<organism evidence="1 2">
    <name type="scientific">Gimesia chilikensis</name>
    <dbReference type="NCBI Taxonomy" id="2605989"/>
    <lineage>
        <taxon>Bacteria</taxon>
        <taxon>Pseudomonadati</taxon>
        <taxon>Planctomycetota</taxon>
        <taxon>Planctomycetia</taxon>
        <taxon>Planctomycetales</taxon>
        <taxon>Planctomycetaceae</taxon>
        <taxon>Gimesia</taxon>
    </lineage>
</organism>
<sequence>MDDLADRCAAVGKNSDGILLCGLRNGRVSYTVMSHHAAHKQFGDVEFVEYLFQCRSLKTVGILLHDDGCIWSSGEDTRIDFDSGRLLAKEGGLFLLDDVLNVDDRDVIVLRPPDRFLDVLRDGLGVPQRELSISK</sequence>
<reference evidence="1 2" key="1">
    <citation type="submission" date="2019-02" db="EMBL/GenBank/DDBJ databases">
        <title>Deep-cultivation of Planctomycetes and their phenomic and genomic characterization uncovers novel biology.</title>
        <authorList>
            <person name="Wiegand S."/>
            <person name="Jogler M."/>
            <person name="Boedeker C."/>
            <person name="Pinto D."/>
            <person name="Vollmers J."/>
            <person name="Rivas-Marin E."/>
            <person name="Kohn T."/>
            <person name="Peeters S.H."/>
            <person name="Heuer A."/>
            <person name="Rast P."/>
            <person name="Oberbeckmann S."/>
            <person name="Bunk B."/>
            <person name="Jeske O."/>
            <person name="Meyerdierks A."/>
            <person name="Storesund J.E."/>
            <person name="Kallscheuer N."/>
            <person name="Luecker S."/>
            <person name="Lage O.M."/>
            <person name="Pohl T."/>
            <person name="Merkel B.J."/>
            <person name="Hornburger P."/>
            <person name="Mueller R.-W."/>
            <person name="Bruemmer F."/>
            <person name="Labrenz M."/>
            <person name="Spormann A.M."/>
            <person name="Op den Camp H."/>
            <person name="Overmann J."/>
            <person name="Amann R."/>
            <person name="Jetten M.S.M."/>
            <person name="Mascher T."/>
            <person name="Medema M.H."/>
            <person name="Devos D.P."/>
            <person name="Kaster A.-K."/>
            <person name="Ovreas L."/>
            <person name="Rohde M."/>
            <person name="Galperin M.Y."/>
            <person name="Jogler C."/>
        </authorList>
    </citation>
    <scope>NUCLEOTIDE SEQUENCE [LARGE SCALE GENOMIC DNA]</scope>
    <source>
        <strain evidence="1 2">HG66A1</strain>
    </source>
</reference>
<dbReference type="Proteomes" id="UP000320421">
    <property type="component" value="Chromosome"/>
</dbReference>
<evidence type="ECO:0000313" key="2">
    <source>
        <dbReference type="Proteomes" id="UP000320421"/>
    </source>
</evidence>
<gene>
    <name evidence="1" type="ORF">HG66A1_62050</name>
</gene>
<proteinExistence type="predicted"/>
<accession>A0A517PYC0</accession>
<evidence type="ECO:0000313" key="1">
    <source>
        <dbReference type="EMBL" id="QDT24373.1"/>
    </source>
</evidence>
<keyword evidence="2" id="KW-1185">Reference proteome</keyword>
<dbReference type="EMBL" id="CP036266">
    <property type="protein sequence ID" value="QDT24373.1"/>
    <property type="molecule type" value="Genomic_DNA"/>
</dbReference>